<gene>
    <name evidence="1" type="ORF">MML48_4g00009681</name>
</gene>
<keyword evidence="2" id="KW-1185">Reference proteome</keyword>
<evidence type="ECO:0000313" key="1">
    <source>
        <dbReference type="EMBL" id="KAI4463345.1"/>
    </source>
</evidence>
<dbReference type="EMBL" id="CM043018">
    <property type="protein sequence ID" value="KAI4463345.1"/>
    <property type="molecule type" value="Genomic_DNA"/>
</dbReference>
<organism evidence="1 2">
    <name type="scientific">Holotrichia oblita</name>
    <name type="common">Chafer beetle</name>
    <dbReference type="NCBI Taxonomy" id="644536"/>
    <lineage>
        <taxon>Eukaryota</taxon>
        <taxon>Metazoa</taxon>
        <taxon>Ecdysozoa</taxon>
        <taxon>Arthropoda</taxon>
        <taxon>Hexapoda</taxon>
        <taxon>Insecta</taxon>
        <taxon>Pterygota</taxon>
        <taxon>Neoptera</taxon>
        <taxon>Endopterygota</taxon>
        <taxon>Coleoptera</taxon>
        <taxon>Polyphaga</taxon>
        <taxon>Scarabaeiformia</taxon>
        <taxon>Scarabaeidae</taxon>
        <taxon>Melolonthinae</taxon>
        <taxon>Holotrichia</taxon>
    </lineage>
</organism>
<sequence>MSIRQAVKEYHVPFGILARRHQSTKRAENYSLGPQERQMADYVWLSSLLRHNPDLSIWKSEGLSAARAKGLSRRTIVKFYHLLKTEIISHKLQQSPQHIVNSDESGLQLINSTGNVVVAKGTRNGDSLSLLHG</sequence>
<accession>A0ACB9T9I8</accession>
<protein>
    <submittedName>
        <fullName evidence="1">Ig(Immunoglobulin) and lrr(Leucine rich repeat) domain</fullName>
    </submittedName>
</protein>
<evidence type="ECO:0000313" key="2">
    <source>
        <dbReference type="Proteomes" id="UP001056778"/>
    </source>
</evidence>
<dbReference type="Proteomes" id="UP001056778">
    <property type="component" value="Chromosome 4"/>
</dbReference>
<comment type="caution">
    <text evidence="1">The sequence shown here is derived from an EMBL/GenBank/DDBJ whole genome shotgun (WGS) entry which is preliminary data.</text>
</comment>
<proteinExistence type="predicted"/>
<name>A0ACB9T9I8_HOLOL</name>
<reference evidence="1" key="1">
    <citation type="submission" date="2022-04" db="EMBL/GenBank/DDBJ databases">
        <title>Chromosome-scale genome assembly of Holotrichia oblita Faldermann.</title>
        <authorList>
            <person name="Rongchong L."/>
        </authorList>
    </citation>
    <scope>NUCLEOTIDE SEQUENCE</scope>
    <source>
        <strain evidence="1">81SQS9</strain>
    </source>
</reference>